<dbReference type="Proteomes" id="UP001165366">
    <property type="component" value="Unassembled WGS sequence"/>
</dbReference>
<evidence type="ECO:0000313" key="2">
    <source>
        <dbReference type="EMBL" id="MCG2588569.1"/>
    </source>
</evidence>
<dbReference type="Pfam" id="PF18950">
    <property type="entry name" value="DUF5694"/>
    <property type="match status" value="1"/>
</dbReference>
<name>A0ABS9KCJ6_9BACT</name>
<dbReference type="InterPro" id="IPR043749">
    <property type="entry name" value="DUF5694"/>
</dbReference>
<comment type="caution">
    <text evidence="2">The sequence shown here is derived from an EMBL/GenBank/DDBJ whole genome shotgun (WGS) entry which is preliminary data.</text>
</comment>
<feature type="transmembrane region" description="Helical" evidence="1">
    <location>
        <begin position="7"/>
        <end position="27"/>
    </location>
</feature>
<sequence length="282" mass="32449">MNLHRLIFDFYEGIFLFTAILIITPLIPPQQMNAQVPVDRQEEIEVMILGTTHFGNPGQDVINIEFPDVLQPKYQSQIDKVIEDLSEFQPTKIALEARPDYKAKVDSMYNAYITGEHSLSRNERQQLGFKLAGKMNHDQVYSIDHDGEFPFQSVLDFAKEHQPEFVEQIEKLSKYVENRNQELVSSNTIPEILRKKNSLEYLEVQRHFYAETASVGNDTTFVGAGLVSKWHERNIKIFSSLSQIAKPGDRIIVIFGSGHAPLLRYFVKSDLQMKLVEPNDYL</sequence>
<organism evidence="2 3">
    <name type="scientific">Rhodohalobacter sulfatireducens</name>
    <dbReference type="NCBI Taxonomy" id="2911366"/>
    <lineage>
        <taxon>Bacteria</taxon>
        <taxon>Pseudomonadati</taxon>
        <taxon>Balneolota</taxon>
        <taxon>Balneolia</taxon>
        <taxon>Balneolales</taxon>
        <taxon>Balneolaceae</taxon>
        <taxon>Rhodohalobacter</taxon>
    </lineage>
</organism>
<proteinExistence type="predicted"/>
<keyword evidence="1" id="KW-0472">Membrane</keyword>
<evidence type="ECO:0000256" key="1">
    <source>
        <dbReference type="SAM" id="Phobius"/>
    </source>
</evidence>
<reference evidence="2" key="2">
    <citation type="submission" date="2024-05" db="EMBL/GenBank/DDBJ databases">
        <title>Rhodohalobacter halophilus gen. nov., sp. nov., a moderately halophilic member of the family Balneolaceae.</title>
        <authorList>
            <person name="Xia J."/>
        </authorList>
    </citation>
    <scope>NUCLEOTIDE SEQUENCE</scope>
    <source>
        <strain evidence="2">WB101</strain>
    </source>
</reference>
<keyword evidence="1" id="KW-0812">Transmembrane</keyword>
<accession>A0ABS9KCJ6</accession>
<keyword evidence="1" id="KW-1133">Transmembrane helix</keyword>
<reference evidence="2" key="1">
    <citation type="submission" date="2022-01" db="EMBL/GenBank/DDBJ databases">
        <authorList>
            <person name="Wang Y."/>
        </authorList>
    </citation>
    <scope>NUCLEOTIDE SEQUENCE</scope>
    <source>
        <strain evidence="2">WB101</strain>
    </source>
</reference>
<protein>
    <submittedName>
        <fullName evidence="2">DUF5694 domain-containing protein</fullName>
    </submittedName>
</protein>
<keyword evidence="3" id="KW-1185">Reference proteome</keyword>
<gene>
    <name evidence="2" type="ORF">L6773_08340</name>
</gene>
<evidence type="ECO:0000313" key="3">
    <source>
        <dbReference type="Proteomes" id="UP001165366"/>
    </source>
</evidence>
<dbReference type="RefSeq" id="WP_237853409.1">
    <property type="nucleotide sequence ID" value="NZ_JAKLWS010000008.1"/>
</dbReference>
<dbReference type="EMBL" id="JAKLWS010000008">
    <property type="protein sequence ID" value="MCG2588569.1"/>
    <property type="molecule type" value="Genomic_DNA"/>
</dbReference>